<dbReference type="Proteomes" id="UP000008631">
    <property type="component" value="Chromosome"/>
</dbReference>
<dbReference type="HOGENOM" id="CLU_2538045_0_0_0"/>
<evidence type="ECO:0000313" key="3">
    <source>
        <dbReference type="Proteomes" id="UP000008631"/>
    </source>
</evidence>
<keyword evidence="3" id="KW-1185">Reference proteome</keyword>
<feature type="region of interest" description="Disordered" evidence="1">
    <location>
        <begin position="1"/>
        <end position="66"/>
    </location>
</feature>
<proteinExistence type="predicted"/>
<organism evidence="2 3">
    <name type="scientific">Isosphaera pallida (strain ATCC 43644 / DSM 9630 / IS1B)</name>
    <dbReference type="NCBI Taxonomy" id="575540"/>
    <lineage>
        <taxon>Bacteria</taxon>
        <taxon>Pseudomonadati</taxon>
        <taxon>Planctomycetota</taxon>
        <taxon>Planctomycetia</taxon>
        <taxon>Isosphaerales</taxon>
        <taxon>Isosphaeraceae</taxon>
        <taxon>Isosphaera</taxon>
    </lineage>
</organism>
<accession>E8R3U6</accession>
<reference key="1">
    <citation type="submission" date="2010-11" db="EMBL/GenBank/DDBJ databases">
        <title>The complete sequence of chromosome of Isophaera pallida ATCC 43644.</title>
        <authorList>
            <consortium name="US DOE Joint Genome Institute (JGI-PGF)"/>
            <person name="Lucas S."/>
            <person name="Copeland A."/>
            <person name="Lapidus A."/>
            <person name="Bruce D."/>
            <person name="Goodwin L."/>
            <person name="Pitluck S."/>
            <person name="Kyrpides N."/>
            <person name="Mavromatis K."/>
            <person name="Pagani I."/>
            <person name="Ivanova N."/>
            <person name="Saunders E."/>
            <person name="Brettin T."/>
            <person name="Detter J.C."/>
            <person name="Han C."/>
            <person name="Tapia R."/>
            <person name="Land M."/>
            <person name="Hauser L."/>
            <person name="Markowitz V."/>
            <person name="Cheng J.-F."/>
            <person name="Hugenholtz P."/>
            <person name="Woyke T."/>
            <person name="Wu D."/>
            <person name="Eisen J.A."/>
        </authorList>
    </citation>
    <scope>NUCLEOTIDE SEQUENCE</scope>
    <source>
        <strain>ATCC 43644</strain>
    </source>
</reference>
<dbReference type="EMBL" id="CP002353">
    <property type="protein sequence ID" value="ADV63676.1"/>
    <property type="molecule type" value="Genomic_DNA"/>
</dbReference>
<feature type="compositionally biased region" description="Basic and acidic residues" evidence="1">
    <location>
        <begin position="1"/>
        <end position="22"/>
    </location>
</feature>
<dbReference type="AlphaFoldDB" id="E8R3U6"/>
<feature type="compositionally biased region" description="Basic and acidic residues" evidence="1">
    <location>
        <begin position="30"/>
        <end position="54"/>
    </location>
</feature>
<dbReference type="STRING" id="575540.Isop_3111"/>
<reference evidence="2 3" key="2">
    <citation type="journal article" date="2011" name="Stand. Genomic Sci.">
        <title>Complete genome sequence of Isosphaera pallida type strain (IS1B).</title>
        <authorList>
            <consortium name="US DOE Joint Genome Institute (JGI-PGF)"/>
            <person name="Goker M."/>
            <person name="Cleland D."/>
            <person name="Saunders E."/>
            <person name="Lapidus A."/>
            <person name="Nolan M."/>
            <person name="Lucas S."/>
            <person name="Hammon N."/>
            <person name="Deshpande S."/>
            <person name="Cheng J.F."/>
            <person name="Tapia R."/>
            <person name="Han C."/>
            <person name="Goodwin L."/>
            <person name="Pitluck S."/>
            <person name="Liolios K."/>
            <person name="Pagani I."/>
            <person name="Ivanova N."/>
            <person name="Mavromatis K."/>
            <person name="Pati A."/>
            <person name="Chen A."/>
            <person name="Palaniappan K."/>
            <person name="Land M."/>
            <person name="Hauser L."/>
            <person name="Chang Y.J."/>
            <person name="Jeffries C.D."/>
            <person name="Detter J.C."/>
            <person name="Beck B."/>
            <person name="Woyke T."/>
            <person name="Bristow J."/>
            <person name="Eisen J.A."/>
            <person name="Markowitz V."/>
            <person name="Hugenholtz P."/>
            <person name="Kyrpides N.C."/>
            <person name="Klenk H.P."/>
        </authorList>
    </citation>
    <scope>NUCLEOTIDE SEQUENCE [LARGE SCALE GENOMIC DNA]</scope>
    <source>
        <strain evidence="3">ATCC 43644 / DSM 9630 / IS1B</strain>
    </source>
</reference>
<evidence type="ECO:0000256" key="1">
    <source>
        <dbReference type="SAM" id="MobiDB-lite"/>
    </source>
</evidence>
<gene>
    <name evidence="2" type="ordered locus">Isop_3111</name>
</gene>
<sequence>MALYSKRREATGTDPPPRRRPDVSQPFQPDADRRGWPIRDEPRDRAKDRAEPSRAEPGWKPGGVSFPLALARHNALESIASPP</sequence>
<dbReference type="InParanoid" id="E8R3U6"/>
<protein>
    <submittedName>
        <fullName evidence="2">Uncharacterized protein</fullName>
    </submittedName>
</protein>
<name>E8R3U6_ISOPI</name>
<evidence type="ECO:0000313" key="2">
    <source>
        <dbReference type="EMBL" id="ADV63676.1"/>
    </source>
</evidence>
<dbReference type="KEGG" id="ipa:Isop_3111"/>